<feature type="domain" description="Disease resistance protein winged helix" evidence="3">
    <location>
        <begin position="183"/>
        <end position="254"/>
    </location>
</feature>
<dbReference type="Pfam" id="PF23598">
    <property type="entry name" value="LRR_14"/>
    <property type="match status" value="1"/>
</dbReference>
<sequence>MRQKLKIKEITDRINDYLKRQGCQDQILVILKLDDDYVSEWEETRNEFSLLDGIAGALMLTFEENRAEARQYCWPRREPIDYSLLGLYRDTALELNKMEMTEDSWQIFLDILDNCKSNEFCMKIFVHALYANPKRSIEELCDLCNALQQVSDNSVNNIDKKMLKFSYSDLPKDYKSCLLYLAIFPRRQPIRRSTLIGRWVIEGLVTKEDWESTVRHANQCFDVLVTRWLVYPADTGSTGQVKSCVIGDQVHGFITKIAKKHGILEKRLSHHLARHFSIFNHLRLRSSDRIDKFFSKLFEESSRVSLIKVLDLEGCQCFGGKNGCYLKDICNKMLLLKYLSLRGTNVTQLPSEINNLRELEVLDIRDTRVPATATVKVLLLKLKRLLAGRIVLNTGQVSTELSSVNVPDKVEKMLNMEVLSNVKAQNSQDLKDIGKLWRLRKLGVVIEHKEKHLRNLLRAISDLHECLMSLSITLSISQYEPSHNEDFTPDDLKYMVHPPKLLESLSITGTSQRGQLLRQLTNGSEEFKLAKVTLTRTKLTQSDLEVLAKLPNIVCLRLREKACRDSKLTFSKEEFKTLKCFLVEGSNMTDILFEGGALKLEKITLCSTDGIQSLSGVEALPELKEVELKNGNKLSLFEKAKNISKNLYAENNLTFKKDNFPWLNHLIIDFSVTTKISFDGGTAPKLEKIVCSFTTKLQKIDSSFTKETVGTLNISGIDNLPKLKELEFNG</sequence>
<dbReference type="AlphaFoldDB" id="A0A8R7QZQ7"/>
<dbReference type="Proteomes" id="UP000015106">
    <property type="component" value="Chromosome 7"/>
</dbReference>
<dbReference type="InterPro" id="IPR032675">
    <property type="entry name" value="LRR_dom_sf"/>
</dbReference>
<dbReference type="Gene3D" id="3.80.10.10">
    <property type="entry name" value="Ribonuclease Inhibitor"/>
    <property type="match status" value="1"/>
</dbReference>
<keyword evidence="6" id="KW-1185">Reference proteome</keyword>
<dbReference type="Pfam" id="PF23559">
    <property type="entry name" value="WHD_DRP"/>
    <property type="match status" value="1"/>
</dbReference>
<protein>
    <recommendedName>
        <fullName evidence="7">Disease resistance protein RPM1</fullName>
    </recommendedName>
</protein>
<dbReference type="Gene3D" id="1.10.10.10">
    <property type="entry name" value="Winged helix-like DNA-binding domain superfamily/Winged helix DNA-binding domain"/>
    <property type="match status" value="1"/>
</dbReference>
<evidence type="ECO:0008006" key="7">
    <source>
        <dbReference type="Google" id="ProtNLM"/>
    </source>
</evidence>
<evidence type="ECO:0000259" key="4">
    <source>
        <dbReference type="Pfam" id="PF23598"/>
    </source>
</evidence>
<keyword evidence="1" id="KW-0677">Repeat</keyword>
<dbReference type="Gramene" id="TuG1812G0700000759.01.T01">
    <property type="protein sequence ID" value="TuG1812G0700000759.01.T01"/>
    <property type="gene ID" value="TuG1812G0700000759.01"/>
</dbReference>
<evidence type="ECO:0000256" key="2">
    <source>
        <dbReference type="ARBA" id="ARBA00022821"/>
    </source>
</evidence>
<evidence type="ECO:0000313" key="6">
    <source>
        <dbReference type="Proteomes" id="UP000015106"/>
    </source>
</evidence>
<name>A0A8R7QZQ7_TRIUA</name>
<feature type="domain" description="Disease resistance R13L4/SHOC-2-like LRR" evidence="4">
    <location>
        <begin position="285"/>
        <end position="633"/>
    </location>
</feature>
<organism evidence="5 6">
    <name type="scientific">Triticum urartu</name>
    <name type="common">Red wild einkorn</name>
    <name type="synonym">Crithodium urartu</name>
    <dbReference type="NCBI Taxonomy" id="4572"/>
    <lineage>
        <taxon>Eukaryota</taxon>
        <taxon>Viridiplantae</taxon>
        <taxon>Streptophyta</taxon>
        <taxon>Embryophyta</taxon>
        <taxon>Tracheophyta</taxon>
        <taxon>Spermatophyta</taxon>
        <taxon>Magnoliopsida</taxon>
        <taxon>Liliopsida</taxon>
        <taxon>Poales</taxon>
        <taxon>Poaceae</taxon>
        <taxon>BOP clade</taxon>
        <taxon>Pooideae</taxon>
        <taxon>Triticodae</taxon>
        <taxon>Triticeae</taxon>
        <taxon>Triticinae</taxon>
        <taxon>Triticum</taxon>
    </lineage>
</organism>
<dbReference type="SUPFAM" id="SSF52047">
    <property type="entry name" value="RNI-like"/>
    <property type="match status" value="1"/>
</dbReference>
<dbReference type="InterPro" id="IPR044974">
    <property type="entry name" value="Disease_R_plants"/>
</dbReference>
<dbReference type="PANTHER" id="PTHR23155:SF1062">
    <property type="entry name" value="OS11G0579400 PROTEIN"/>
    <property type="match status" value="1"/>
</dbReference>
<evidence type="ECO:0000256" key="1">
    <source>
        <dbReference type="ARBA" id="ARBA00022737"/>
    </source>
</evidence>
<keyword evidence="2" id="KW-0611">Plant defense</keyword>
<accession>A0A8R7QZQ7</accession>
<dbReference type="GO" id="GO:0098542">
    <property type="term" value="P:defense response to other organism"/>
    <property type="evidence" value="ECO:0007669"/>
    <property type="project" value="TreeGrafter"/>
</dbReference>
<reference evidence="5" key="3">
    <citation type="submission" date="2022-06" db="UniProtKB">
        <authorList>
            <consortium name="EnsemblPlants"/>
        </authorList>
    </citation>
    <scope>IDENTIFICATION</scope>
</reference>
<dbReference type="InterPro" id="IPR055414">
    <property type="entry name" value="LRR_R13L4/SHOC2-like"/>
</dbReference>
<reference evidence="5" key="2">
    <citation type="submission" date="2018-03" db="EMBL/GenBank/DDBJ databases">
        <title>The Triticum urartu genome reveals the dynamic nature of wheat genome evolution.</title>
        <authorList>
            <person name="Ling H."/>
            <person name="Ma B."/>
            <person name="Shi X."/>
            <person name="Liu H."/>
            <person name="Dong L."/>
            <person name="Sun H."/>
            <person name="Cao Y."/>
            <person name="Gao Q."/>
            <person name="Zheng S."/>
            <person name="Li Y."/>
            <person name="Yu Y."/>
            <person name="Du H."/>
            <person name="Qi M."/>
            <person name="Li Y."/>
            <person name="Yu H."/>
            <person name="Cui Y."/>
            <person name="Wang N."/>
            <person name="Chen C."/>
            <person name="Wu H."/>
            <person name="Zhao Y."/>
            <person name="Zhang J."/>
            <person name="Li Y."/>
            <person name="Zhou W."/>
            <person name="Zhang B."/>
            <person name="Hu W."/>
            <person name="Eijk M."/>
            <person name="Tang J."/>
            <person name="Witsenboer H."/>
            <person name="Zhao S."/>
            <person name="Li Z."/>
            <person name="Zhang A."/>
            <person name="Wang D."/>
            <person name="Liang C."/>
        </authorList>
    </citation>
    <scope>NUCLEOTIDE SEQUENCE [LARGE SCALE GENOMIC DNA]</scope>
    <source>
        <strain evidence="5">cv. G1812</strain>
    </source>
</reference>
<evidence type="ECO:0000313" key="5">
    <source>
        <dbReference type="EnsemblPlants" id="TuG1812G0700000759.01.T01"/>
    </source>
</evidence>
<evidence type="ECO:0000259" key="3">
    <source>
        <dbReference type="Pfam" id="PF23559"/>
    </source>
</evidence>
<reference evidence="6" key="1">
    <citation type="journal article" date="2013" name="Nature">
        <title>Draft genome of the wheat A-genome progenitor Triticum urartu.</title>
        <authorList>
            <person name="Ling H.Q."/>
            <person name="Zhao S."/>
            <person name="Liu D."/>
            <person name="Wang J."/>
            <person name="Sun H."/>
            <person name="Zhang C."/>
            <person name="Fan H."/>
            <person name="Li D."/>
            <person name="Dong L."/>
            <person name="Tao Y."/>
            <person name="Gao C."/>
            <person name="Wu H."/>
            <person name="Li Y."/>
            <person name="Cui Y."/>
            <person name="Guo X."/>
            <person name="Zheng S."/>
            <person name="Wang B."/>
            <person name="Yu K."/>
            <person name="Liang Q."/>
            <person name="Yang W."/>
            <person name="Lou X."/>
            <person name="Chen J."/>
            <person name="Feng M."/>
            <person name="Jian J."/>
            <person name="Zhang X."/>
            <person name="Luo G."/>
            <person name="Jiang Y."/>
            <person name="Liu J."/>
            <person name="Wang Z."/>
            <person name="Sha Y."/>
            <person name="Zhang B."/>
            <person name="Wu H."/>
            <person name="Tang D."/>
            <person name="Shen Q."/>
            <person name="Xue P."/>
            <person name="Zou S."/>
            <person name="Wang X."/>
            <person name="Liu X."/>
            <person name="Wang F."/>
            <person name="Yang Y."/>
            <person name="An X."/>
            <person name="Dong Z."/>
            <person name="Zhang K."/>
            <person name="Zhang X."/>
            <person name="Luo M.C."/>
            <person name="Dvorak J."/>
            <person name="Tong Y."/>
            <person name="Wang J."/>
            <person name="Yang H."/>
            <person name="Li Z."/>
            <person name="Wang D."/>
            <person name="Zhang A."/>
            <person name="Wang J."/>
        </authorList>
    </citation>
    <scope>NUCLEOTIDE SEQUENCE</scope>
    <source>
        <strain evidence="6">cv. G1812</strain>
    </source>
</reference>
<dbReference type="InterPro" id="IPR058922">
    <property type="entry name" value="WHD_DRP"/>
</dbReference>
<dbReference type="InterPro" id="IPR036388">
    <property type="entry name" value="WH-like_DNA-bd_sf"/>
</dbReference>
<dbReference type="EnsemblPlants" id="TuG1812G0700000759.01.T01">
    <property type="protein sequence ID" value="TuG1812G0700000759.01.T01"/>
    <property type="gene ID" value="TuG1812G0700000759.01"/>
</dbReference>
<dbReference type="PANTHER" id="PTHR23155">
    <property type="entry name" value="DISEASE RESISTANCE PROTEIN RP"/>
    <property type="match status" value="1"/>
</dbReference>
<proteinExistence type="predicted"/>